<dbReference type="GO" id="GO:0016020">
    <property type="term" value="C:membrane"/>
    <property type="evidence" value="ECO:0007669"/>
    <property type="project" value="TreeGrafter"/>
</dbReference>
<dbReference type="InterPro" id="IPR009081">
    <property type="entry name" value="PP-bd_ACP"/>
</dbReference>
<dbReference type="GO" id="GO:0004467">
    <property type="term" value="F:long-chain fatty acid-CoA ligase activity"/>
    <property type="evidence" value="ECO:0007669"/>
    <property type="project" value="UniProtKB-EC"/>
</dbReference>
<dbReference type="PROSITE" id="PS00455">
    <property type="entry name" value="AMP_BINDING"/>
    <property type="match status" value="1"/>
</dbReference>
<comment type="catalytic activity">
    <reaction evidence="1">
        <text>a long-chain fatty acid + ATP + CoA = a long-chain fatty acyl-CoA + AMP + diphosphate</text>
        <dbReference type="Rhea" id="RHEA:15421"/>
        <dbReference type="ChEBI" id="CHEBI:30616"/>
        <dbReference type="ChEBI" id="CHEBI:33019"/>
        <dbReference type="ChEBI" id="CHEBI:57287"/>
        <dbReference type="ChEBI" id="CHEBI:57560"/>
        <dbReference type="ChEBI" id="CHEBI:83139"/>
        <dbReference type="ChEBI" id="CHEBI:456215"/>
        <dbReference type="EC" id="6.2.1.3"/>
    </reaction>
    <physiologicalReaction direction="left-to-right" evidence="1">
        <dbReference type="Rhea" id="RHEA:15422"/>
    </physiologicalReaction>
</comment>
<dbReference type="PANTHER" id="PTHR43272">
    <property type="entry name" value="LONG-CHAIN-FATTY-ACID--COA LIGASE"/>
    <property type="match status" value="1"/>
</dbReference>
<dbReference type="Proteomes" id="UP000176504">
    <property type="component" value="Unassembled WGS sequence"/>
</dbReference>
<gene>
    <name evidence="3" type="ORF">A3A78_03635</name>
</gene>
<dbReference type="SUPFAM" id="SSF56801">
    <property type="entry name" value="Acetyl-CoA synthetase-like"/>
    <property type="match status" value="1"/>
</dbReference>
<protein>
    <recommendedName>
        <fullName evidence="2">Carrier domain-containing protein</fullName>
    </recommendedName>
</protein>
<dbReference type="Pfam" id="PF01553">
    <property type="entry name" value="Acyltransferase"/>
    <property type="match status" value="1"/>
</dbReference>
<dbReference type="PANTHER" id="PTHR43272:SF52">
    <property type="entry name" value="AMP-DEPENDENT SYNTHETASE_LIGASE DOMAIN-CONTAINING PROTEIN"/>
    <property type="match status" value="1"/>
</dbReference>
<name>A0A1F4VCZ9_UNCKA</name>
<proteinExistence type="predicted"/>
<accession>A0A1F4VCZ9</accession>
<evidence type="ECO:0000313" key="3">
    <source>
        <dbReference type="EMBL" id="OGC55044.1"/>
    </source>
</evidence>
<dbReference type="InterPro" id="IPR042099">
    <property type="entry name" value="ANL_N_sf"/>
</dbReference>
<reference evidence="3 4" key="1">
    <citation type="journal article" date="2016" name="Nat. Commun.">
        <title>Thousands of microbial genomes shed light on interconnected biogeochemical processes in an aquifer system.</title>
        <authorList>
            <person name="Anantharaman K."/>
            <person name="Brown C.T."/>
            <person name="Hug L.A."/>
            <person name="Sharon I."/>
            <person name="Castelle C.J."/>
            <person name="Probst A.J."/>
            <person name="Thomas B.C."/>
            <person name="Singh A."/>
            <person name="Wilkins M.J."/>
            <person name="Karaoz U."/>
            <person name="Brodie E.L."/>
            <person name="Williams K.H."/>
            <person name="Hubbard S.S."/>
            <person name="Banfield J.F."/>
        </authorList>
    </citation>
    <scope>NUCLEOTIDE SEQUENCE [LARGE SCALE GENOMIC DNA]</scope>
</reference>
<dbReference type="AlphaFoldDB" id="A0A1F4VCZ9"/>
<sequence>MTHSSFIDLLNYVGNKYSNSTTLEIRRKIIKERIFYKDLKSLVFKTIAFFKKEETHEKDKIIFWGLNCPEYALALLSCFTSNRTAIPIDYRNTEETIKKIIGQTSPKVAFVSRYIKHDFLHPLVDKIFIIEDLTECIQPLSQAKEKASYRNPENISEIVYTSGTTGEPKGVTLLQKNLLSNTAALTKAIPKLPHYKTISILPLSHMYEQIVGFLSMLNVGSHIIYLPRINSFRILKEATLQNPTHLLFVPQLFSIFEEKLKQKVTESGELEKFELTIRIAKFLPMVLRKLIFRRIHQIFGKDFRFFGSGGAPLSLKTTLFWNSIGFTILEGYGATEVGAVATINTPEQIKYGSVGKEIEGVKVFFDEDSQIIIDSNSTALGYFKNLEKTKTVFNGSQYKTGDIGFKDKDGFLHIKGRDDFKIVLPSGEKVFSEDLEEKIKANKSISDACVLESGGSIFAYVTLTNSKGGDNLEDIFNEINKNLESKQQVRFFKKWPQEDFPRTFTLKIDRKKVIEFHKNANDKSILKTDSKTFKTALSVKDIISNISNKPVRSLKGSDVLSGNLKLDSLERVEIVSQLEEYLGVAINEGDITAETTVKDLEDLVEKSTGAKSDTLLSTWQFSRLGEFLHLISNKLVIFPLHKLIIKIKYSPQKEAQKIKTGSVIITNHPGTADILCTHRILSDMGINKTVTLATASAWEKKSKFRYFFELSIGALPTYETGQKFIDVLKVCSDLLDRGYVLIIAPQGRAQRRGIEDPFLPGIGFILKELKKPFYIVKIKGYREIWPAPKKNFLEAKISDYITPKKGGTVEVITSKEFFYETFEGLNNAETVKNIERTYKDL</sequence>
<evidence type="ECO:0000313" key="4">
    <source>
        <dbReference type="Proteomes" id="UP000176504"/>
    </source>
</evidence>
<dbReference type="InterPro" id="IPR020845">
    <property type="entry name" value="AMP-binding_CS"/>
</dbReference>
<dbReference type="Gene3D" id="3.30.300.30">
    <property type="match status" value="1"/>
</dbReference>
<dbReference type="EMBL" id="MEVI01000003">
    <property type="protein sequence ID" value="OGC55044.1"/>
    <property type="molecule type" value="Genomic_DNA"/>
</dbReference>
<organism evidence="3 4">
    <name type="scientific">candidate division WWE3 bacterium RIFCSPLOWO2_01_FULL_41_18</name>
    <dbReference type="NCBI Taxonomy" id="1802625"/>
    <lineage>
        <taxon>Bacteria</taxon>
        <taxon>Katanobacteria</taxon>
    </lineage>
</organism>
<dbReference type="Pfam" id="PF00550">
    <property type="entry name" value="PP-binding"/>
    <property type="match status" value="1"/>
</dbReference>
<dbReference type="Gene3D" id="1.10.1200.10">
    <property type="entry name" value="ACP-like"/>
    <property type="match status" value="1"/>
</dbReference>
<dbReference type="InterPro" id="IPR002123">
    <property type="entry name" value="Plipid/glycerol_acylTrfase"/>
</dbReference>
<evidence type="ECO:0000256" key="1">
    <source>
        <dbReference type="ARBA" id="ARBA00024484"/>
    </source>
</evidence>
<feature type="domain" description="Carrier" evidence="2">
    <location>
        <begin position="530"/>
        <end position="608"/>
    </location>
</feature>
<dbReference type="InterPro" id="IPR036736">
    <property type="entry name" value="ACP-like_sf"/>
</dbReference>
<dbReference type="SUPFAM" id="SSF47336">
    <property type="entry name" value="ACP-like"/>
    <property type="match status" value="1"/>
</dbReference>
<dbReference type="Gene3D" id="3.40.50.12780">
    <property type="entry name" value="N-terminal domain of ligase-like"/>
    <property type="match status" value="1"/>
</dbReference>
<evidence type="ECO:0000259" key="2">
    <source>
        <dbReference type="PROSITE" id="PS50075"/>
    </source>
</evidence>
<dbReference type="InterPro" id="IPR045851">
    <property type="entry name" value="AMP-bd_C_sf"/>
</dbReference>
<dbReference type="Pfam" id="PF00501">
    <property type="entry name" value="AMP-binding"/>
    <property type="match status" value="1"/>
</dbReference>
<comment type="caution">
    <text evidence="3">The sequence shown here is derived from an EMBL/GenBank/DDBJ whole genome shotgun (WGS) entry which is preliminary data.</text>
</comment>
<dbReference type="PROSITE" id="PS50075">
    <property type="entry name" value="CARRIER"/>
    <property type="match status" value="1"/>
</dbReference>
<dbReference type="InterPro" id="IPR000873">
    <property type="entry name" value="AMP-dep_synth/lig_dom"/>
</dbReference>
<dbReference type="GO" id="GO:0016746">
    <property type="term" value="F:acyltransferase activity"/>
    <property type="evidence" value="ECO:0007669"/>
    <property type="project" value="InterPro"/>
</dbReference>